<dbReference type="RefSeq" id="WP_068414306.1">
    <property type="nucleotide sequence ID" value="NZ_LRDB01000012.1"/>
</dbReference>
<evidence type="ECO:0000256" key="4">
    <source>
        <dbReference type="ARBA" id="ARBA00023125"/>
    </source>
</evidence>
<dbReference type="Pfam" id="PF08281">
    <property type="entry name" value="Sigma70_r4_2"/>
    <property type="match status" value="1"/>
</dbReference>
<dbReference type="GO" id="GO:0006352">
    <property type="term" value="P:DNA-templated transcription initiation"/>
    <property type="evidence" value="ECO:0007669"/>
    <property type="project" value="InterPro"/>
</dbReference>
<protein>
    <recommendedName>
        <fullName evidence="10">RNA polymerase subunit sigma</fullName>
    </recommendedName>
</protein>
<keyword evidence="5" id="KW-0804">Transcription</keyword>
<dbReference type="GO" id="GO:0016987">
    <property type="term" value="F:sigma factor activity"/>
    <property type="evidence" value="ECO:0007669"/>
    <property type="project" value="UniProtKB-KW"/>
</dbReference>
<dbReference type="PANTHER" id="PTHR43133">
    <property type="entry name" value="RNA POLYMERASE ECF-TYPE SIGMA FACTO"/>
    <property type="match status" value="1"/>
</dbReference>
<comment type="caution">
    <text evidence="8">The sequence shown here is derived from an EMBL/GenBank/DDBJ whole genome shotgun (WGS) entry which is preliminary data.</text>
</comment>
<dbReference type="AlphaFoldDB" id="A0A150XJ12"/>
<evidence type="ECO:0000259" key="7">
    <source>
        <dbReference type="Pfam" id="PF08281"/>
    </source>
</evidence>
<name>A0A150XJ12_9BACT</name>
<sequence>MEADHNQGGNEIQEEFWVLRCQAGDETAFRQLYSRYKPRTFAFLKGLVKSVEAEDLNQEVWLTVYRRIASLTNATGFRMWLFQIARNRALDYFRQNKKLSELQEATQVSPEVGSEGQPFDAGEDQELKMRLRACLEKLSQRHREVLILSYLEGMDYEEIGLITGCSIGTIKSRMHHAKMKLKYLINIKIESYDKDE</sequence>
<dbReference type="Proteomes" id="UP000075615">
    <property type="component" value="Unassembled WGS sequence"/>
</dbReference>
<gene>
    <name evidence="8" type="ORF">AWN68_03600</name>
</gene>
<dbReference type="SUPFAM" id="SSF88659">
    <property type="entry name" value="Sigma3 and sigma4 domains of RNA polymerase sigma factors"/>
    <property type="match status" value="1"/>
</dbReference>
<dbReference type="OrthoDB" id="1027298at2"/>
<dbReference type="Gene3D" id="1.10.1740.10">
    <property type="match status" value="1"/>
</dbReference>
<keyword evidence="2" id="KW-0805">Transcription regulation</keyword>
<dbReference type="InterPro" id="IPR013249">
    <property type="entry name" value="RNA_pol_sigma70_r4_t2"/>
</dbReference>
<proteinExistence type="inferred from homology"/>
<reference evidence="8 9" key="1">
    <citation type="submission" date="2016-01" db="EMBL/GenBank/DDBJ databases">
        <title>Genome sequencing of Roseivirga echinicomitans KMM 6058.</title>
        <authorList>
            <person name="Selvaratnam C."/>
            <person name="Thevarajoo S."/>
            <person name="Goh K.M."/>
            <person name="Ee R."/>
            <person name="Chan K.-G."/>
            <person name="Chong C.S."/>
        </authorList>
    </citation>
    <scope>NUCLEOTIDE SEQUENCE [LARGE SCALE GENOMIC DNA]</scope>
    <source>
        <strain evidence="8 9">KMM 6058</strain>
    </source>
</reference>
<evidence type="ECO:0000256" key="3">
    <source>
        <dbReference type="ARBA" id="ARBA00023082"/>
    </source>
</evidence>
<dbReference type="Pfam" id="PF04542">
    <property type="entry name" value="Sigma70_r2"/>
    <property type="match status" value="1"/>
</dbReference>
<feature type="domain" description="RNA polymerase sigma-70 region 2" evidence="6">
    <location>
        <begin position="32"/>
        <end position="98"/>
    </location>
</feature>
<dbReference type="GO" id="GO:0003677">
    <property type="term" value="F:DNA binding"/>
    <property type="evidence" value="ECO:0007669"/>
    <property type="project" value="UniProtKB-KW"/>
</dbReference>
<accession>A0A150XJ12</accession>
<dbReference type="EMBL" id="LRDB01000012">
    <property type="protein sequence ID" value="KYG78729.1"/>
    <property type="molecule type" value="Genomic_DNA"/>
</dbReference>
<dbReference type="InterPro" id="IPR013325">
    <property type="entry name" value="RNA_pol_sigma_r2"/>
</dbReference>
<dbReference type="InterPro" id="IPR036388">
    <property type="entry name" value="WH-like_DNA-bd_sf"/>
</dbReference>
<dbReference type="Gene3D" id="1.10.10.10">
    <property type="entry name" value="Winged helix-like DNA-binding domain superfamily/Winged helix DNA-binding domain"/>
    <property type="match status" value="1"/>
</dbReference>
<dbReference type="InterPro" id="IPR039425">
    <property type="entry name" value="RNA_pol_sigma-70-like"/>
</dbReference>
<organism evidence="8 9">
    <name type="scientific">Roseivirga echinicomitans</name>
    <dbReference type="NCBI Taxonomy" id="296218"/>
    <lineage>
        <taxon>Bacteria</taxon>
        <taxon>Pseudomonadati</taxon>
        <taxon>Bacteroidota</taxon>
        <taxon>Cytophagia</taxon>
        <taxon>Cytophagales</taxon>
        <taxon>Roseivirgaceae</taxon>
        <taxon>Roseivirga</taxon>
    </lineage>
</organism>
<keyword evidence="3" id="KW-0731">Sigma factor</keyword>
<dbReference type="InterPro" id="IPR013324">
    <property type="entry name" value="RNA_pol_sigma_r3/r4-like"/>
</dbReference>
<dbReference type="NCBIfam" id="TIGR02937">
    <property type="entry name" value="sigma70-ECF"/>
    <property type="match status" value="1"/>
</dbReference>
<evidence type="ECO:0000313" key="9">
    <source>
        <dbReference type="Proteomes" id="UP000075615"/>
    </source>
</evidence>
<dbReference type="InterPro" id="IPR007627">
    <property type="entry name" value="RNA_pol_sigma70_r2"/>
</dbReference>
<evidence type="ECO:0000256" key="1">
    <source>
        <dbReference type="ARBA" id="ARBA00010641"/>
    </source>
</evidence>
<dbReference type="SUPFAM" id="SSF88946">
    <property type="entry name" value="Sigma2 domain of RNA polymerase sigma factors"/>
    <property type="match status" value="1"/>
</dbReference>
<dbReference type="PANTHER" id="PTHR43133:SF8">
    <property type="entry name" value="RNA POLYMERASE SIGMA FACTOR HI_1459-RELATED"/>
    <property type="match status" value="1"/>
</dbReference>
<comment type="similarity">
    <text evidence="1">Belongs to the sigma-70 factor family. ECF subfamily.</text>
</comment>
<keyword evidence="4" id="KW-0238">DNA-binding</keyword>
<dbReference type="CDD" id="cd06171">
    <property type="entry name" value="Sigma70_r4"/>
    <property type="match status" value="1"/>
</dbReference>
<evidence type="ECO:0000313" key="8">
    <source>
        <dbReference type="EMBL" id="KYG78729.1"/>
    </source>
</evidence>
<dbReference type="InterPro" id="IPR014284">
    <property type="entry name" value="RNA_pol_sigma-70_dom"/>
</dbReference>
<evidence type="ECO:0000256" key="2">
    <source>
        <dbReference type="ARBA" id="ARBA00023015"/>
    </source>
</evidence>
<evidence type="ECO:0000259" key="6">
    <source>
        <dbReference type="Pfam" id="PF04542"/>
    </source>
</evidence>
<feature type="domain" description="RNA polymerase sigma factor 70 region 4 type 2" evidence="7">
    <location>
        <begin position="129"/>
        <end position="181"/>
    </location>
</feature>
<keyword evidence="9" id="KW-1185">Reference proteome</keyword>
<evidence type="ECO:0008006" key="10">
    <source>
        <dbReference type="Google" id="ProtNLM"/>
    </source>
</evidence>
<dbReference type="STRING" id="296218.AWN68_03600"/>
<evidence type="ECO:0000256" key="5">
    <source>
        <dbReference type="ARBA" id="ARBA00023163"/>
    </source>
</evidence>